<keyword evidence="1 6" id="KW-0808">Transferase</keyword>
<dbReference type="Pfam" id="PF01808">
    <property type="entry name" value="AICARFT_IMPCHas"/>
    <property type="match status" value="1"/>
</dbReference>
<dbReference type="GO" id="GO:0003937">
    <property type="term" value="F:IMP cyclohydrolase activity"/>
    <property type="evidence" value="ECO:0007669"/>
    <property type="project" value="InterPro"/>
</dbReference>
<reference evidence="6 7" key="1">
    <citation type="journal article" date="2010" name="Stand. Genomic Sci.">
        <title>Complete genome sequence of Spirochaeta smaragdinae type strain (SEBR 4228).</title>
        <authorList>
            <person name="Mavromatis K."/>
            <person name="Yasawong M."/>
            <person name="Chertkov O."/>
            <person name="Lapidus A."/>
            <person name="Lucas S."/>
            <person name="Nolan M."/>
            <person name="Del Rio T.G."/>
            <person name="Tice H."/>
            <person name="Cheng J.F."/>
            <person name="Pitluck S."/>
            <person name="Liolios K."/>
            <person name="Ivanova N."/>
            <person name="Tapia R."/>
            <person name="Han C."/>
            <person name="Bruce D."/>
            <person name="Goodwin L."/>
            <person name="Pati A."/>
            <person name="Chen A."/>
            <person name="Palaniappan K."/>
            <person name="Land M."/>
            <person name="Hauser L."/>
            <person name="Chang Y.J."/>
            <person name="Jeffries C.D."/>
            <person name="Detter J.C."/>
            <person name="Rohde M."/>
            <person name="Brambilla E."/>
            <person name="Spring S."/>
            <person name="Goker M."/>
            <person name="Sikorski J."/>
            <person name="Woyke T."/>
            <person name="Bristow J."/>
            <person name="Eisen J.A."/>
            <person name="Markowitz V."/>
            <person name="Hugenholtz P."/>
            <person name="Klenk H.P."/>
            <person name="Kyrpides N.C."/>
        </authorList>
    </citation>
    <scope>NUCLEOTIDE SEQUENCE [LARGE SCALE GENOMIC DNA]</scope>
    <source>
        <strain evidence="7">DSM 11293 / JCM 15392 / SEBR 4228</strain>
    </source>
</reference>
<evidence type="ECO:0000256" key="2">
    <source>
        <dbReference type="ARBA" id="ARBA00022755"/>
    </source>
</evidence>
<dbReference type="PROSITE" id="PS51855">
    <property type="entry name" value="MGS"/>
    <property type="match status" value="1"/>
</dbReference>
<dbReference type="OrthoDB" id="9802065at2"/>
<dbReference type="Pfam" id="PF02142">
    <property type="entry name" value="MGS"/>
    <property type="match status" value="1"/>
</dbReference>
<evidence type="ECO:0000256" key="3">
    <source>
        <dbReference type="ARBA" id="ARBA00022801"/>
    </source>
</evidence>
<dbReference type="CDD" id="cd01421">
    <property type="entry name" value="IMPCH"/>
    <property type="match status" value="1"/>
</dbReference>
<dbReference type="InterPro" id="IPR011607">
    <property type="entry name" value="MGS-like_dom"/>
</dbReference>
<organism evidence="6 7">
    <name type="scientific">Sediminispirochaeta smaragdinae (strain DSM 11293 / JCM 15392 / SEBR 4228)</name>
    <name type="common">Spirochaeta smaragdinae</name>
    <dbReference type="NCBI Taxonomy" id="573413"/>
    <lineage>
        <taxon>Bacteria</taxon>
        <taxon>Pseudomonadati</taxon>
        <taxon>Spirochaetota</taxon>
        <taxon>Spirochaetia</taxon>
        <taxon>Spirochaetales</taxon>
        <taxon>Spirochaetaceae</taxon>
        <taxon>Sediminispirochaeta</taxon>
    </lineage>
</organism>
<name>E1R1W6_SEDSS</name>
<dbReference type="EC" id="2.1.2.3" evidence="6"/>
<sequence length="202" mass="21990">MRAREGSSMNRALISVWNKEGVEQFARSLWEAGVQIISSGGTAMFLSKASIPVIPVEDVTGFPEMLDGRVKTLHPKIHGAILARRANPSDMETVKVHGIVPIDVVAVNLYPFVRMLEDGVVGDDLLEYIDIGGPTLLRAAAKNYKDVLVVCDPADYDEVAQHVAAGGNVDMKLRQRLATKVFDVISDYDRSIASWLASAQPS</sequence>
<evidence type="ECO:0000259" key="5">
    <source>
        <dbReference type="PROSITE" id="PS51855"/>
    </source>
</evidence>
<dbReference type="RefSeq" id="WP_013254955.1">
    <property type="nucleotide sequence ID" value="NC_014364.1"/>
</dbReference>
<gene>
    <name evidence="6" type="ordered locus">Spirs_2377</name>
</gene>
<dbReference type="GO" id="GO:0005829">
    <property type="term" value="C:cytosol"/>
    <property type="evidence" value="ECO:0007669"/>
    <property type="project" value="TreeGrafter"/>
</dbReference>
<keyword evidence="3" id="KW-0378">Hydrolase</keyword>
<dbReference type="SMART" id="SM00851">
    <property type="entry name" value="MGS"/>
    <property type="match status" value="1"/>
</dbReference>
<dbReference type="eggNOG" id="COG0138">
    <property type="taxonomic scope" value="Bacteria"/>
</dbReference>
<evidence type="ECO:0000313" key="6">
    <source>
        <dbReference type="EMBL" id="ADK81492.1"/>
    </source>
</evidence>
<dbReference type="HOGENOM" id="CLU_016316_2_1_12"/>
<dbReference type="PANTHER" id="PTHR11692:SF0">
    <property type="entry name" value="BIFUNCTIONAL PURINE BIOSYNTHESIS PROTEIN ATIC"/>
    <property type="match status" value="1"/>
</dbReference>
<dbReference type="Proteomes" id="UP000002318">
    <property type="component" value="Chromosome"/>
</dbReference>
<dbReference type="SUPFAM" id="SSF52335">
    <property type="entry name" value="Methylglyoxal synthase-like"/>
    <property type="match status" value="1"/>
</dbReference>
<dbReference type="GO" id="GO:0006189">
    <property type="term" value="P:'de novo' IMP biosynthetic process"/>
    <property type="evidence" value="ECO:0007669"/>
    <property type="project" value="TreeGrafter"/>
</dbReference>
<dbReference type="FunFam" id="3.40.50.1380:FF:000001">
    <property type="entry name" value="Bifunctional purine biosynthesis protein PurH"/>
    <property type="match status" value="1"/>
</dbReference>
<accession>E1R1W6</accession>
<dbReference type="InterPro" id="IPR002695">
    <property type="entry name" value="PurH-like"/>
</dbReference>
<evidence type="ECO:0000256" key="4">
    <source>
        <dbReference type="ARBA" id="ARBA00023268"/>
    </source>
</evidence>
<dbReference type="GO" id="GO:0004643">
    <property type="term" value="F:phosphoribosylaminoimidazolecarboxamide formyltransferase activity"/>
    <property type="evidence" value="ECO:0007669"/>
    <property type="project" value="UniProtKB-EC"/>
</dbReference>
<dbReference type="EMBL" id="CP002116">
    <property type="protein sequence ID" value="ADK81492.1"/>
    <property type="molecule type" value="Genomic_DNA"/>
</dbReference>
<evidence type="ECO:0000256" key="1">
    <source>
        <dbReference type="ARBA" id="ARBA00022679"/>
    </source>
</evidence>
<dbReference type="STRING" id="573413.Spirs_2377"/>
<dbReference type="KEGG" id="ssm:Spirs_2377"/>
<keyword evidence="2" id="KW-0658">Purine biosynthesis</keyword>
<keyword evidence="7" id="KW-1185">Reference proteome</keyword>
<dbReference type="PANTHER" id="PTHR11692">
    <property type="entry name" value="BIFUNCTIONAL PURINE BIOSYNTHESIS PROTEIN PURH"/>
    <property type="match status" value="1"/>
</dbReference>
<evidence type="ECO:0000313" key="7">
    <source>
        <dbReference type="Proteomes" id="UP000002318"/>
    </source>
</evidence>
<dbReference type="InterPro" id="IPR036914">
    <property type="entry name" value="MGS-like_dom_sf"/>
</dbReference>
<dbReference type="AlphaFoldDB" id="E1R1W6"/>
<dbReference type="Gene3D" id="3.40.50.1380">
    <property type="entry name" value="Methylglyoxal synthase-like domain"/>
    <property type="match status" value="1"/>
</dbReference>
<proteinExistence type="predicted"/>
<keyword evidence="4" id="KW-0511">Multifunctional enzyme</keyword>
<feature type="domain" description="MGS-like" evidence="5">
    <location>
        <begin position="1"/>
        <end position="151"/>
    </location>
</feature>
<protein>
    <submittedName>
        <fullName evidence="6">Phosphoribosylaminoimidazolecarboxamideformyltra nsferase</fullName>
        <ecNumber evidence="6">2.1.2.3</ecNumber>
    </submittedName>
</protein>